<dbReference type="GO" id="GO:0022857">
    <property type="term" value="F:transmembrane transporter activity"/>
    <property type="evidence" value="ECO:0007669"/>
    <property type="project" value="TreeGrafter"/>
</dbReference>
<evidence type="ECO:0000256" key="7">
    <source>
        <dbReference type="SAM" id="Phobius"/>
    </source>
</evidence>
<dbReference type="InterPro" id="IPR003838">
    <property type="entry name" value="ABC3_permease_C"/>
</dbReference>
<protein>
    <submittedName>
        <fullName evidence="10">ABC transporter permease</fullName>
    </submittedName>
</protein>
<sequence length="328" mass="35178">MLKPTFSELIKTSIRSILRNKGRTILTSLGIIIGVTSVILLTAIGNGLKLYIANQFESLGSNLIYVMPGKMFSESGGFSSSSGAGFLSTSFDQKDVQKLKRNLKEAGAIIPAIELSGKAKYRNREEEITIVAASYEYGKVSNTTPKEGKGTWFTKEGESKNASVAVLGSQIAEELFKNENPLNKTIIVNSKNIKVIGVAEKKGGSIGGGHIDKAIYVPLQTGFDFAGNTKIQSILIQAKSKDQIEDLKKEAEKIMLEKFDKDSFSVIDQSQILSSINAVLGTLTIALSGIAAISLLVGGIGIMNIMLVTVTERTREIGLRKAVGATPN</sequence>
<reference evidence="11" key="1">
    <citation type="submission" date="2017-09" db="EMBL/GenBank/DDBJ databases">
        <title>Depth-based differentiation of microbial function through sediment-hosted aquifers and enrichment of novel symbionts in the deep terrestrial subsurface.</title>
        <authorList>
            <person name="Probst A.J."/>
            <person name="Ladd B."/>
            <person name="Jarett J.K."/>
            <person name="Geller-Mcgrath D.E."/>
            <person name="Sieber C.M.K."/>
            <person name="Emerson J.B."/>
            <person name="Anantharaman K."/>
            <person name="Thomas B.C."/>
            <person name="Malmstrom R."/>
            <person name="Stieglmeier M."/>
            <person name="Klingl A."/>
            <person name="Woyke T."/>
            <person name="Ryan C.M."/>
            <person name="Banfield J.F."/>
        </authorList>
    </citation>
    <scope>NUCLEOTIDE SEQUENCE [LARGE SCALE GENOMIC DNA]</scope>
</reference>
<dbReference type="PANTHER" id="PTHR30572:SF4">
    <property type="entry name" value="ABC TRANSPORTER PERMEASE YTRF"/>
    <property type="match status" value="1"/>
</dbReference>
<evidence type="ECO:0000313" key="11">
    <source>
        <dbReference type="Proteomes" id="UP000229502"/>
    </source>
</evidence>
<evidence type="ECO:0000256" key="4">
    <source>
        <dbReference type="ARBA" id="ARBA00022989"/>
    </source>
</evidence>
<dbReference type="Proteomes" id="UP000229502">
    <property type="component" value="Unassembled WGS sequence"/>
</dbReference>
<dbReference type="InterPro" id="IPR050250">
    <property type="entry name" value="Macrolide_Exporter_MacB"/>
</dbReference>
<keyword evidence="2" id="KW-1003">Cell membrane</keyword>
<dbReference type="Pfam" id="PF12704">
    <property type="entry name" value="MacB_PCD"/>
    <property type="match status" value="1"/>
</dbReference>
<accession>A0A2M6YS67</accession>
<feature type="transmembrane region" description="Helical" evidence="7">
    <location>
        <begin position="278"/>
        <end position="311"/>
    </location>
</feature>
<evidence type="ECO:0000313" key="10">
    <source>
        <dbReference type="EMBL" id="PIU36305.1"/>
    </source>
</evidence>
<comment type="similarity">
    <text evidence="6">Belongs to the ABC-4 integral membrane protein family.</text>
</comment>
<feature type="transmembrane region" description="Helical" evidence="7">
    <location>
        <begin position="25"/>
        <end position="45"/>
    </location>
</feature>
<gene>
    <name evidence="10" type="ORF">COT03_00270</name>
</gene>
<proteinExistence type="inferred from homology"/>
<evidence type="ECO:0000256" key="1">
    <source>
        <dbReference type="ARBA" id="ARBA00004651"/>
    </source>
</evidence>
<evidence type="ECO:0000256" key="6">
    <source>
        <dbReference type="ARBA" id="ARBA00038076"/>
    </source>
</evidence>
<evidence type="ECO:0000256" key="5">
    <source>
        <dbReference type="ARBA" id="ARBA00023136"/>
    </source>
</evidence>
<feature type="non-terminal residue" evidence="10">
    <location>
        <position position="328"/>
    </location>
</feature>
<keyword evidence="5 7" id="KW-0472">Membrane</keyword>
<dbReference type="GO" id="GO:0005886">
    <property type="term" value="C:plasma membrane"/>
    <property type="evidence" value="ECO:0007669"/>
    <property type="project" value="UniProtKB-SubCell"/>
</dbReference>
<evidence type="ECO:0000256" key="2">
    <source>
        <dbReference type="ARBA" id="ARBA00022475"/>
    </source>
</evidence>
<evidence type="ECO:0000259" key="9">
    <source>
        <dbReference type="Pfam" id="PF12704"/>
    </source>
</evidence>
<feature type="domain" description="MacB-like periplasmic core" evidence="9">
    <location>
        <begin position="24"/>
        <end position="253"/>
    </location>
</feature>
<organism evidence="10 11">
    <name type="scientific">Candidatus Shapirobacteria bacterium CG07_land_8_20_14_0_80_39_18</name>
    <dbReference type="NCBI Taxonomy" id="1974882"/>
    <lineage>
        <taxon>Bacteria</taxon>
        <taxon>Candidatus Shapironibacteriota</taxon>
    </lineage>
</organism>
<dbReference type="PANTHER" id="PTHR30572">
    <property type="entry name" value="MEMBRANE COMPONENT OF TRANSPORTER-RELATED"/>
    <property type="match status" value="1"/>
</dbReference>
<feature type="domain" description="ABC3 transporter permease C-terminal" evidence="8">
    <location>
        <begin position="290"/>
        <end position="327"/>
    </location>
</feature>
<dbReference type="AlphaFoldDB" id="A0A2M6YS67"/>
<comment type="subcellular location">
    <subcellularLocation>
        <location evidence="1">Cell membrane</location>
        <topology evidence="1">Multi-pass membrane protein</topology>
    </subcellularLocation>
</comment>
<dbReference type="Pfam" id="PF02687">
    <property type="entry name" value="FtsX"/>
    <property type="match status" value="1"/>
</dbReference>
<dbReference type="EMBL" id="PEWZ01000017">
    <property type="protein sequence ID" value="PIU36305.1"/>
    <property type="molecule type" value="Genomic_DNA"/>
</dbReference>
<comment type="caution">
    <text evidence="10">The sequence shown here is derived from an EMBL/GenBank/DDBJ whole genome shotgun (WGS) entry which is preliminary data.</text>
</comment>
<name>A0A2M6YS67_9BACT</name>
<keyword evidence="3 7" id="KW-0812">Transmembrane</keyword>
<keyword evidence="4 7" id="KW-1133">Transmembrane helix</keyword>
<evidence type="ECO:0000259" key="8">
    <source>
        <dbReference type="Pfam" id="PF02687"/>
    </source>
</evidence>
<evidence type="ECO:0000256" key="3">
    <source>
        <dbReference type="ARBA" id="ARBA00022692"/>
    </source>
</evidence>
<dbReference type="InterPro" id="IPR025857">
    <property type="entry name" value="MacB_PCD"/>
</dbReference>